<accession>A0A8X6SCB1</accession>
<evidence type="ECO:0000313" key="1">
    <source>
        <dbReference type="EMBL" id="GFY08788.1"/>
    </source>
</evidence>
<reference evidence="1" key="1">
    <citation type="submission" date="2020-08" db="EMBL/GenBank/DDBJ databases">
        <title>Multicomponent nature underlies the extraordinary mechanical properties of spider dragline silk.</title>
        <authorList>
            <person name="Kono N."/>
            <person name="Nakamura H."/>
            <person name="Mori M."/>
            <person name="Yoshida Y."/>
            <person name="Ohtoshi R."/>
            <person name="Malay A.D."/>
            <person name="Moran D.A.P."/>
            <person name="Tomita M."/>
            <person name="Numata K."/>
            <person name="Arakawa K."/>
        </authorList>
    </citation>
    <scope>NUCLEOTIDE SEQUENCE</scope>
</reference>
<dbReference type="EMBL" id="BMAU01021284">
    <property type="protein sequence ID" value="GFY08788.1"/>
    <property type="molecule type" value="Genomic_DNA"/>
</dbReference>
<keyword evidence="2" id="KW-1185">Reference proteome</keyword>
<dbReference type="AlphaFoldDB" id="A0A8X6SCB1"/>
<proteinExistence type="predicted"/>
<name>A0A8X6SCB1_TRICX</name>
<evidence type="ECO:0000313" key="2">
    <source>
        <dbReference type="Proteomes" id="UP000887159"/>
    </source>
</evidence>
<comment type="caution">
    <text evidence="1">The sequence shown here is derived from an EMBL/GenBank/DDBJ whole genome shotgun (WGS) entry which is preliminary data.</text>
</comment>
<sequence length="88" mass="9758">MIFSEVQTQDKTLVTSSLPPYIGQFQSQQHQKKSPGLSCAASSLQATQTKLEKKRLGFSETSQLIGMEIGYNNGLIRLNFTSVISFPF</sequence>
<gene>
    <name evidence="1" type="ORF">TNCV_4659811</name>
</gene>
<organism evidence="1 2">
    <name type="scientific">Trichonephila clavipes</name>
    <name type="common">Golden silk orbweaver</name>
    <name type="synonym">Nephila clavipes</name>
    <dbReference type="NCBI Taxonomy" id="2585209"/>
    <lineage>
        <taxon>Eukaryota</taxon>
        <taxon>Metazoa</taxon>
        <taxon>Ecdysozoa</taxon>
        <taxon>Arthropoda</taxon>
        <taxon>Chelicerata</taxon>
        <taxon>Arachnida</taxon>
        <taxon>Araneae</taxon>
        <taxon>Araneomorphae</taxon>
        <taxon>Entelegynae</taxon>
        <taxon>Araneoidea</taxon>
        <taxon>Nephilidae</taxon>
        <taxon>Trichonephila</taxon>
    </lineage>
</organism>
<dbReference type="Proteomes" id="UP000887159">
    <property type="component" value="Unassembled WGS sequence"/>
</dbReference>
<protein>
    <submittedName>
        <fullName evidence="1">Uncharacterized protein</fullName>
    </submittedName>
</protein>